<evidence type="ECO:0000259" key="3">
    <source>
        <dbReference type="PROSITE" id="PS51270"/>
    </source>
</evidence>
<dbReference type="PANTHER" id="PTHR21319">
    <property type="entry name" value="RING FINGER AND CHY ZINC FINGER DOMAIN-CONTAINING PROTEIN 1"/>
    <property type="match status" value="1"/>
</dbReference>
<dbReference type="InterPro" id="IPR037275">
    <property type="entry name" value="Znf_CTCHY_sf"/>
</dbReference>
<dbReference type="PROSITE" id="PS51270">
    <property type="entry name" value="ZF_CTCHY"/>
    <property type="match status" value="1"/>
</dbReference>
<organism evidence="4">
    <name type="scientific">Musa acuminata subsp. malaccensis</name>
    <name type="common">Wild banana</name>
    <name type="synonym">Musa malaccensis</name>
    <dbReference type="NCBI Taxonomy" id="214687"/>
    <lineage>
        <taxon>Eukaryota</taxon>
        <taxon>Viridiplantae</taxon>
        <taxon>Streptophyta</taxon>
        <taxon>Embryophyta</taxon>
        <taxon>Tracheophyta</taxon>
        <taxon>Spermatophyta</taxon>
        <taxon>Magnoliopsida</taxon>
        <taxon>Liliopsida</taxon>
        <taxon>Zingiberales</taxon>
        <taxon>Musaceae</taxon>
        <taxon>Musa</taxon>
    </lineage>
</organism>
<proteinExistence type="predicted"/>
<name>A0A8D7FDB0_MUSAM</name>
<protein>
    <submittedName>
        <fullName evidence="4">(wild Malaysian banana) hypothetical protein</fullName>
    </submittedName>
</protein>
<keyword evidence="1" id="KW-0479">Metal-binding</keyword>
<dbReference type="Pfam" id="PF13639">
    <property type="entry name" value="zf-RING_2"/>
    <property type="match status" value="1"/>
</dbReference>
<keyword evidence="1" id="KW-0862">Zinc</keyword>
<evidence type="ECO:0000256" key="1">
    <source>
        <dbReference type="PROSITE-ProRule" id="PRU00175"/>
    </source>
</evidence>
<dbReference type="PANTHER" id="PTHR21319:SF20">
    <property type="entry name" value="E3 UBIQUITIN-PROTEIN LIGASE MIEL1"/>
    <property type="match status" value="1"/>
</dbReference>
<evidence type="ECO:0000313" key="4">
    <source>
        <dbReference type="EMBL" id="CAG1849583.1"/>
    </source>
</evidence>
<reference evidence="4" key="1">
    <citation type="submission" date="2021-03" db="EMBL/GenBank/DDBJ databases">
        <authorList>
            <consortium name="Genoscope - CEA"/>
            <person name="William W."/>
        </authorList>
    </citation>
    <scope>NUCLEOTIDE SEQUENCE</scope>
    <source>
        <strain evidence="4">Doubled-haploid Pahang</strain>
    </source>
</reference>
<dbReference type="InterPro" id="IPR001841">
    <property type="entry name" value="Znf_RING"/>
</dbReference>
<gene>
    <name evidence="4" type="ORF">GSMUA_211690.1</name>
</gene>
<dbReference type="EMBL" id="HG996468">
    <property type="protein sequence ID" value="CAG1849583.1"/>
    <property type="molecule type" value="Genomic_DNA"/>
</dbReference>
<dbReference type="InterPro" id="IPR013083">
    <property type="entry name" value="Znf_RING/FYVE/PHD"/>
</dbReference>
<dbReference type="PROSITE" id="PS50089">
    <property type="entry name" value="ZF_RING_2"/>
    <property type="match status" value="1"/>
</dbReference>
<dbReference type="SUPFAM" id="SSF57850">
    <property type="entry name" value="RING/U-box"/>
    <property type="match status" value="1"/>
</dbReference>
<dbReference type="InterPro" id="IPR017921">
    <property type="entry name" value="Znf_CTCHY"/>
</dbReference>
<keyword evidence="1" id="KW-0863">Zinc-finger</keyword>
<dbReference type="AlphaFoldDB" id="A0A8D7FDB0"/>
<dbReference type="SUPFAM" id="SSF161245">
    <property type="entry name" value="Zinc hairpin stack"/>
    <property type="match status" value="1"/>
</dbReference>
<evidence type="ECO:0000259" key="2">
    <source>
        <dbReference type="PROSITE" id="PS50089"/>
    </source>
</evidence>
<dbReference type="GO" id="GO:0008270">
    <property type="term" value="F:zinc ion binding"/>
    <property type="evidence" value="ECO:0007669"/>
    <property type="project" value="UniProtKB-KW"/>
</dbReference>
<sequence>MGEYFCGVCGFYDDDIEKAQYQCSDCGICSRVGGGETFFHCQKCGSCYSVHLFNKHSCLENSMRHHCSICYEYLFDSMNETTVMKCGHTMHTECLHGMLKHEN</sequence>
<feature type="domain" description="CTCHY-type" evidence="3">
    <location>
        <begin position="1"/>
        <end position="66"/>
    </location>
</feature>
<feature type="domain" description="RING-type" evidence="2">
    <location>
        <begin position="67"/>
        <end position="95"/>
    </location>
</feature>
<dbReference type="Gene3D" id="3.30.40.10">
    <property type="entry name" value="Zinc/RING finger domain, C3HC4 (zinc finger)"/>
    <property type="match status" value="1"/>
</dbReference>
<accession>A0A8D7FDB0</accession>